<evidence type="ECO:0000313" key="3">
    <source>
        <dbReference type="Proteomes" id="UP000028486"/>
    </source>
</evidence>
<reference evidence="3" key="1">
    <citation type="journal article" date="2014" name="Genome Announc.">
        <title>Complete Genome Sequence of Campylobacter iguaniorum Strain 1485ET, Isolated from a Bearded Dragon (Pogona vitticeps).</title>
        <authorList>
            <person name="Gilbert M.J."/>
            <person name="Miller W.G."/>
            <person name="Yee E."/>
            <person name="Kik M."/>
            <person name="Wagenaar J.A."/>
            <person name="Duim B."/>
        </authorList>
    </citation>
    <scope>NUCLEOTIDE SEQUENCE [LARGE SCALE GENOMIC DNA]</scope>
    <source>
        <strain evidence="3">1485E</strain>
    </source>
</reference>
<feature type="transmembrane region" description="Helical" evidence="1">
    <location>
        <begin position="115"/>
        <end position="134"/>
    </location>
</feature>
<keyword evidence="1" id="KW-0472">Membrane</keyword>
<sequence>MNETYLMSLGLHVWFAKALFWLLGVHLVLVFVGDTSKFGYIKRLMYFLPTYYLFMAFVFFTGILNLAILHFSLSLSVVLMMICWILLIPLGAIGFKRLKQVRISKEFGAFKRFMLVKICTEFVLVGAATIFGVML</sequence>
<dbReference type="KEGG" id="caj:CIG1485E_0241"/>
<protein>
    <submittedName>
        <fullName evidence="2">Hypothetical membrane protein</fullName>
    </submittedName>
</protein>
<accession>A0A076F9D1</accession>
<feature type="transmembrane region" description="Helical" evidence="1">
    <location>
        <begin position="12"/>
        <end position="32"/>
    </location>
</feature>
<name>A0A076F9D1_9BACT</name>
<organism evidence="2 3">
    <name type="scientific">Campylobacter iguaniorum</name>
    <dbReference type="NCBI Taxonomy" id="1244531"/>
    <lineage>
        <taxon>Bacteria</taxon>
        <taxon>Pseudomonadati</taxon>
        <taxon>Campylobacterota</taxon>
        <taxon>Epsilonproteobacteria</taxon>
        <taxon>Campylobacterales</taxon>
        <taxon>Campylobacteraceae</taxon>
        <taxon>Campylobacter</taxon>
    </lineage>
</organism>
<evidence type="ECO:0000256" key="1">
    <source>
        <dbReference type="SAM" id="Phobius"/>
    </source>
</evidence>
<feature type="transmembrane region" description="Helical" evidence="1">
    <location>
        <begin position="75"/>
        <end position="95"/>
    </location>
</feature>
<dbReference type="EMBL" id="CP009043">
    <property type="protein sequence ID" value="AII14112.1"/>
    <property type="molecule type" value="Genomic_DNA"/>
</dbReference>
<dbReference type="eggNOG" id="ENOG50319DK">
    <property type="taxonomic scope" value="Bacteria"/>
</dbReference>
<keyword evidence="1" id="KW-1133">Transmembrane helix</keyword>
<dbReference type="OrthoDB" id="5362615at2"/>
<keyword evidence="1" id="KW-0812">Transmembrane</keyword>
<dbReference type="Proteomes" id="UP000028486">
    <property type="component" value="Chromosome"/>
</dbReference>
<proteinExistence type="predicted"/>
<dbReference type="HOGENOM" id="CLU_155083_0_0_7"/>
<gene>
    <name evidence="2" type="ORF">CIG1485E_0241</name>
</gene>
<dbReference type="AlphaFoldDB" id="A0A076F9D1"/>
<keyword evidence="3" id="KW-1185">Reference proteome</keyword>
<dbReference type="RefSeq" id="WP_038452813.1">
    <property type="nucleotide sequence ID" value="NZ_CP009043.1"/>
</dbReference>
<feature type="transmembrane region" description="Helical" evidence="1">
    <location>
        <begin position="44"/>
        <end position="69"/>
    </location>
</feature>
<dbReference type="STRING" id="1244531.CIG2463D_0246"/>
<dbReference type="PATRIC" id="fig|1244531.5.peg.250"/>
<evidence type="ECO:0000313" key="2">
    <source>
        <dbReference type="EMBL" id="AII14112.1"/>
    </source>
</evidence>